<dbReference type="EC" id="2.3.1.47" evidence="6"/>
<dbReference type="InterPro" id="IPR015422">
    <property type="entry name" value="PyrdxlP-dep_Trfase_small"/>
</dbReference>
<proteinExistence type="inferred from homology"/>
<dbReference type="PANTHER" id="PTHR13693:SF77">
    <property type="entry name" value="8-AMINO-7-OXONONANOATE SYNTHASE"/>
    <property type="match status" value="1"/>
</dbReference>
<comment type="similarity">
    <text evidence="2">Belongs to the class-II pyridoxal-phosphate-dependent aminotransferase family. BioF subfamily.</text>
</comment>
<dbReference type="Gene3D" id="3.90.1150.10">
    <property type="entry name" value="Aspartate Aminotransferase, domain 1"/>
    <property type="match status" value="1"/>
</dbReference>
<dbReference type="InterPro" id="IPR015421">
    <property type="entry name" value="PyrdxlP-dep_Trfase_major"/>
</dbReference>
<dbReference type="SUPFAM" id="SSF53383">
    <property type="entry name" value="PLP-dependent transferases"/>
    <property type="match status" value="1"/>
</dbReference>
<evidence type="ECO:0000256" key="3">
    <source>
        <dbReference type="ARBA" id="ARBA00022679"/>
    </source>
</evidence>
<dbReference type="InterPro" id="IPR050087">
    <property type="entry name" value="AON_synthase_class-II"/>
</dbReference>
<comment type="cofactor">
    <cofactor evidence="1">
        <name>pyridoxal 5'-phosphate</name>
        <dbReference type="ChEBI" id="CHEBI:597326"/>
    </cofactor>
</comment>
<dbReference type="RefSeq" id="WP_310006311.1">
    <property type="nucleotide sequence ID" value="NZ_JAVDTX010000004.1"/>
</dbReference>
<evidence type="ECO:0000313" key="6">
    <source>
        <dbReference type="EMBL" id="MDR6845219.1"/>
    </source>
</evidence>
<sequence>MNFPKNLTDKLETRKQNKSLRILTQPNDLIDFSSNDYIGFSKSEAIFNETHQFLVDHNIKNNGATGSRLISGNHILYSQAENFIAEFHQSESALLFNSGYDANVGFFSSVPQKGDLILYDELCHASIRDGIQLSYAKSYKFKHNDFEDLELLIQRNPNTLIYIVTESVFSMDGDCPNMEELVSVSNKHSCYLVVDEAHALGVFGEKGEGLIQYLHLQDKIFARIMTFGKGLGCHGAVILGSNELKSYLVNFARSFIYTTGLSPHSVATILMGYHHLEKDKNALESLRDNIIFFNQVKKMLYVSPLFIRSKSAIQSVIIPGNEKVKDIANLLQQNGFDVKAVLSPTVPVGQERLRFCLHSYNTKEEMTKLLTLLSSFVF</sequence>
<keyword evidence="6" id="KW-0012">Acyltransferase</keyword>
<dbReference type="Pfam" id="PF00155">
    <property type="entry name" value="Aminotran_1_2"/>
    <property type="match status" value="1"/>
</dbReference>
<keyword evidence="7" id="KW-1185">Reference proteome</keyword>
<dbReference type="EMBL" id="JAVDTX010000004">
    <property type="protein sequence ID" value="MDR6845219.1"/>
    <property type="molecule type" value="Genomic_DNA"/>
</dbReference>
<protein>
    <submittedName>
        <fullName evidence="6">8-amino-7-oxononanoate synthase</fullName>
        <ecNumber evidence="6">2.3.1.47</ecNumber>
    </submittedName>
</protein>
<evidence type="ECO:0000256" key="4">
    <source>
        <dbReference type="ARBA" id="ARBA00022898"/>
    </source>
</evidence>
<dbReference type="GO" id="GO:0008710">
    <property type="term" value="F:8-amino-7-oxononanoate synthase activity"/>
    <property type="evidence" value="ECO:0007669"/>
    <property type="project" value="UniProtKB-EC"/>
</dbReference>
<name>A0ABU1S2K6_9FLAO</name>
<dbReference type="Proteomes" id="UP001261871">
    <property type="component" value="Unassembled WGS sequence"/>
</dbReference>
<dbReference type="InterPro" id="IPR004839">
    <property type="entry name" value="Aminotransferase_I/II_large"/>
</dbReference>
<feature type="domain" description="Aminotransferase class I/classII large" evidence="5">
    <location>
        <begin position="28"/>
        <end position="371"/>
    </location>
</feature>
<evidence type="ECO:0000313" key="7">
    <source>
        <dbReference type="Proteomes" id="UP001261871"/>
    </source>
</evidence>
<keyword evidence="3 6" id="KW-0808">Transferase</keyword>
<organism evidence="6 7">
    <name type="scientific">Flavobacterium granuli</name>
    <dbReference type="NCBI Taxonomy" id="280093"/>
    <lineage>
        <taxon>Bacteria</taxon>
        <taxon>Pseudomonadati</taxon>
        <taxon>Bacteroidota</taxon>
        <taxon>Flavobacteriia</taxon>
        <taxon>Flavobacteriales</taxon>
        <taxon>Flavobacteriaceae</taxon>
        <taxon>Flavobacterium</taxon>
    </lineage>
</organism>
<gene>
    <name evidence="6" type="ORF">J2W95_001926</name>
</gene>
<dbReference type="PANTHER" id="PTHR13693">
    <property type="entry name" value="CLASS II AMINOTRANSFERASE/8-AMINO-7-OXONONANOATE SYNTHASE"/>
    <property type="match status" value="1"/>
</dbReference>
<evidence type="ECO:0000259" key="5">
    <source>
        <dbReference type="Pfam" id="PF00155"/>
    </source>
</evidence>
<keyword evidence="4" id="KW-0663">Pyridoxal phosphate</keyword>
<comment type="caution">
    <text evidence="6">The sequence shown here is derived from an EMBL/GenBank/DDBJ whole genome shotgun (WGS) entry which is preliminary data.</text>
</comment>
<evidence type="ECO:0000256" key="1">
    <source>
        <dbReference type="ARBA" id="ARBA00001933"/>
    </source>
</evidence>
<reference evidence="6 7" key="1">
    <citation type="submission" date="2023-07" db="EMBL/GenBank/DDBJ databases">
        <title>Sorghum-associated microbial communities from plants grown in Nebraska, USA.</title>
        <authorList>
            <person name="Schachtman D."/>
        </authorList>
    </citation>
    <scope>NUCLEOTIDE SEQUENCE [LARGE SCALE GENOMIC DNA]</scope>
    <source>
        <strain evidence="6 7">BE124</strain>
    </source>
</reference>
<accession>A0ABU1S2K6</accession>
<evidence type="ECO:0000256" key="2">
    <source>
        <dbReference type="ARBA" id="ARBA00010008"/>
    </source>
</evidence>
<dbReference type="Gene3D" id="3.40.640.10">
    <property type="entry name" value="Type I PLP-dependent aspartate aminotransferase-like (Major domain)"/>
    <property type="match status" value="1"/>
</dbReference>
<dbReference type="InterPro" id="IPR015424">
    <property type="entry name" value="PyrdxlP-dep_Trfase"/>
</dbReference>